<dbReference type="InterPro" id="IPR040643">
    <property type="entry name" value="MLVIN_C"/>
</dbReference>
<dbReference type="InterPro" id="IPR041577">
    <property type="entry name" value="RT_RNaseH_2"/>
</dbReference>
<dbReference type="InterPro" id="IPR000477">
    <property type="entry name" value="RT_dom"/>
</dbReference>
<keyword evidence="4" id="KW-0548">Nucleotidyltransferase</keyword>
<keyword evidence="3" id="KW-0808">Transferase</keyword>
<dbReference type="InterPro" id="IPR002156">
    <property type="entry name" value="RNaseH_domain"/>
</dbReference>
<protein>
    <recommendedName>
        <fullName evidence="2">ribonuclease H</fullName>
        <ecNumber evidence="2">3.1.26.4</ecNumber>
    </recommendedName>
</protein>
<evidence type="ECO:0000256" key="8">
    <source>
        <dbReference type="SAM" id="MobiDB-lite"/>
    </source>
</evidence>
<dbReference type="Gene3D" id="2.30.30.850">
    <property type="match status" value="1"/>
</dbReference>
<dbReference type="PANTHER" id="PTHR33064:SF37">
    <property type="entry name" value="RIBONUCLEASE H"/>
    <property type="match status" value="1"/>
</dbReference>
<dbReference type="InterPro" id="IPR043502">
    <property type="entry name" value="DNA/RNA_pol_sf"/>
</dbReference>
<dbReference type="GO" id="GO:0006259">
    <property type="term" value="P:DNA metabolic process"/>
    <property type="evidence" value="ECO:0007669"/>
    <property type="project" value="UniProtKB-ARBA"/>
</dbReference>
<dbReference type="Gene3D" id="3.10.20.370">
    <property type="match status" value="1"/>
</dbReference>
<dbReference type="Pfam" id="PF18697">
    <property type="entry name" value="MLVIN_C"/>
    <property type="match status" value="1"/>
</dbReference>
<evidence type="ECO:0000313" key="12">
    <source>
        <dbReference type="Proteomes" id="UP000765507"/>
    </source>
</evidence>
<dbReference type="OrthoDB" id="9950135at2759"/>
<dbReference type="Gene3D" id="3.10.10.10">
    <property type="entry name" value="HIV Type 1 Reverse Transcriptase, subunit A, domain 1"/>
    <property type="match status" value="1"/>
</dbReference>
<dbReference type="PANTHER" id="PTHR33064">
    <property type="entry name" value="POL PROTEIN"/>
    <property type="match status" value="1"/>
</dbReference>
<comment type="caution">
    <text evidence="11">The sequence shown here is derived from an EMBL/GenBank/DDBJ whole genome shotgun (WGS) entry which is preliminary data.</text>
</comment>
<dbReference type="EMBL" id="JAHGAV010000061">
    <property type="protein sequence ID" value="KAG6934140.1"/>
    <property type="molecule type" value="Genomic_DNA"/>
</dbReference>
<dbReference type="Gene3D" id="3.30.70.270">
    <property type="match status" value="2"/>
</dbReference>
<name>A0A8T1SZU7_CHESE</name>
<dbReference type="InterPro" id="IPR043128">
    <property type="entry name" value="Rev_trsase/Diguanyl_cyclase"/>
</dbReference>
<dbReference type="EC" id="3.1.26.4" evidence="2"/>
<dbReference type="Pfam" id="PF17919">
    <property type="entry name" value="RT_RNaseH_2"/>
    <property type="match status" value="1"/>
</dbReference>
<comment type="similarity">
    <text evidence="1">Belongs to the beta type-B retroviral polymerase family. HERV class-II K(HML-2) pol subfamily.</text>
</comment>
<evidence type="ECO:0000256" key="5">
    <source>
        <dbReference type="ARBA" id="ARBA00022722"/>
    </source>
</evidence>
<dbReference type="Pfam" id="PF00078">
    <property type="entry name" value="RVT_1"/>
    <property type="match status" value="1"/>
</dbReference>
<dbReference type="SUPFAM" id="SSF53098">
    <property type="entry name" value="Ribonuclease H-like"/>
    <property type="match status" value="2"/>
</dbReference>
<gene>
    <name evidence="11" type="ORF">G0U57_017739</name>
</gene>
<keyword evidence="12" id="KW-1185">Reference proteome</keyword>
<dbReference type="Gene3D" id="3.30.420.10">
    <property type="entry name" value="Ribonuclease H-like superfamily/Ribonuclease H"/>
    <property type="match status" value="2"/>
</dbReference>
<dbReference type="Pfam" id="PF00075">
    <property type="entry name" value="RNase_H"/>
    <property type="match status" value="1"/>
</dbReference>
<dbReference type="GO" id="GO:0016779">
    <property type="term" value="F:nucleotidyltransferase activity"/>
    <property type="evidence" value="ECO:0007669"/>
    <property type="project" value="UniProtKB-KW"/>
</dbReference>
<dbReference type="PROSITE" id="PS50879">
    <property type="entry name" value="RNASE_H_1"/>
    <property type="match status" value="1"/>
</dbReference>
<dbReference type="AlphaFoldDB" id="A0A8T1SZU7"/>
<dbReference type="SUPFAM" id="SSF56672">
    <property type="entry name" value="DNA/RNA polymerases"/>
    <property type="match status" value="1"/>
</dbReference>
<feature type="region of interest" description="Disordered" evidence="8">
    <location>
        <begin position="772"/>
        <end position="801"/>
    </location>
</feature>
<dbReference type="Proteomes" id="UP000765507">
    <property type="component" value="Unassembled WGS sequence"/>
</dbReference>
<evidence type="ECO:0000256" key="1">
    <source>
        <dbReference type="ARBA" id="ARBA00010879"/>
    </source>
</evidence>
<feature type="domain" description="Reverse transcriptase" evidence="9">
    <location>
        <begin position="78"/>
        <end position="268"/>
    </location>
</feature>
<dbReference type="InterPro" id="IPR036397">
    <property type="entry name" value="RNaseH_sf"/>
</dbReference>
<keyword evidence="7" id="KW-0378">Hydrolase</keyword>
<evidence type="ECO:0000256" key="3">
    <source>
        <dbReference type="ARBA" id="ARBA00022679"/>
    </source>
</evidence>
<proteinExistence type="inferred from homology"/>
<feature type="compositionally biased region" description="Acidic residues" evidence="8">
    <location>
        <begin position="772"/>
        <end position="782"/>
    </location>
</feature>
<feature type="domain" description="RNase H type-1" evidence="10">
    <location>
        <begin position="517"/>
        <end position="663"/>
    </location>
</feature>
<keyword evidence="5" id="KW-0540">Nuclease</keyword>
<feature type="region of interest" description="Disordered" evidence="8">
    <location>
        <begin position="1"/>
        <end position="24"/>
    </location>
</feature>
<dbReference type="GO" id="GO:0004523">
    <property type="term" value="F:RNA-DNA hybrid ribonuclease activity"/>
    <property type="evidence" value="ECO:0007669"/>
    <property type="project" value="UniProtKB-EC"/>
</dbReference>
<reference evidence="11 12" key="1">
    <citation type="journal article" date="2020" name="G3 (Bethesda)">
        <title>Draft Genome of the Common Snapping Turtle, Chelydra serpentina, a Model for Phenotypic Plasticity in Reptiles.</title>
        <authorList>
            <person name="Das D."/>
            <person name="Singh S.K."/>
            <person name="Bierstedt J."/>
            <person name="Erickson A."/>
            <person name="Galli G.L.J."/>
            <person name="Crossley D.A. 2nd"/>
            <person name="Rhen T."/>
        </authorList>
    </citation>
    <scope>NUCLEOTIDE SEQUENCE [LARGE SCALE GENOMIC DNA]</scope>
    <source>
        <strain evidence="11">KW</strain>
    </source>
</reference>
<evidence type="ECO:0000259" key="10">
    <source>
        <dbReference type="PROSITE" id="PS50879"/>
    </source>
</evidence>
<dbReference type="PROSITE" id="PS50878">
    <property type="entry name" value="RT_POL"/>
    <property type="match status" value="1"/>
</dbReference>
<dbReference type="InterPro" id="IPR051320">
    <property type="entry name" value="Viral_Replic_Matur_Polypro"/>
</dbReference>
<evidence type="ECO:0000256" key="6">
    <source>
        <dbReference type="ARBA" id="ARBA00022759"/>
    </source>
</evidence>
<sequence>MALLNVKNPPPARPESEKNQLPGVNPEVWAEEGGFARARNALPVHISLKEGSRPVRIRQYPLKLTTRIGLKPLIQKFLQCGWLREGTSPYNTPIMGVPKPNGQYRLVQDLRQVNKLIEAPYPVVPNPHTILSQVPKSHGWFSVIDLKDAFFSIPLDQESQKLFAFEWEDPDTHYKAQYLWTVVPQGLTCAPEIFGSQLKRDLAPFLAAHLSCNIVQYCDDLLLSTETETTCKEHTIELLNFLGAQGYKVSREKAQLVKQQVTFLGYHLCQGRRSLGKDRIQAILESPQPRNPRELRAFLGLTGFCRLWIPDYGGKAKPLYESLTKEGLLTWEWTKEKEKAFQELKEALVQPPALALPDPRKPFTLYVHERRGVASGVLCQRSGPAWQPVGYYSKVLDPVAKGWPACLQAVAATALLVQEAEKLTLGGDTEVVVPHGIPQVLGTGAGEKHLNPSRHTRYEVGLLLAPNLTFKTVSSLNPATLLPNPQVPYGASPTHDCIEVLQQETKPRPDLSDLPWPNPDVEMYVDGSSYVEDGKRFTGAAVIVKEGEVYKFKLSPNLSAQAAELVALIEALRRGIGKTINIYTDSRYAYMVVHAHGTLWKERGFITASGQRMNRTLKDTLTKLCIESGLKWPDALPLALTRIRRAPRKGLKLSPFELVFGFPPRVLIPGYREDINWEVGNDSLWKQVSALQSVLLQLHRYAAPFQTLPLEQPVHSFQIGDQVLVKKWKRDPLTPRWDSPYTVSLISQAAVKVLGSDKWTHHSRVKRFLSPDSEDSLTEEDISPLSSPAPEARSDTGEDSTWEYQELEGLKGLFKRQKQ</sequence>
<evidence type="ECO:0000256" key="4">
    <source>
        <dbReference type="ARBA" id="ARBA00022695"/>
    </source>
</evidence>
<dbReference type="FunFam" id="3.30.70.270:FF:000020">
    <property type="entry name" value="Transposon Tf2-6 polyprotein-like Protein"/>
    <property type="match status" value="1"/>
</dbReference>
<evidence type="ECO:0000256" key="7">
    <source>
        <dbReference type="ARBA" id="ARBA00022801"/>
    </source>
</evidence>
<dbReference type="GO" id="GO:0003676">
    <property type="term" value="F:nucleic acid binding"/>
    <property type="evidence" value="ECO:0007669"/>
    <property type="project" value="InterPro"/>
</dbReference>
<keyword evidence="6" id="KW-0255">Endonuclease</keyword>
<evidence type="ECO:0000313" key="11">
    <source>
        <dbReference type="EMBL" id="KAG6934140.1"/>
    </source>
</evidence>
<evidence type="ECO:0000256" key="2">
    <source>
        <dbReference type="ARBA" id="ARBA00012180"/>
    </source>
</evidence>
<evidence type="ECO:0000259" key="9">
    <source>
        <dbReference type="PROSITE" id="PS50878"/>
    </source>
</evidence>
<accession>A0A8T1SZU7</accession>
<dbReference type="InterPro" id="IPR012337">
    <property type="entry name" value="RNaseH-like_sf"/>
</dbReference>
<organism evidence="11 12">
    <name type="scientific">Chelydra serpentina</name>
    <name type="common">Snapping turtle</name>
    <name type="synonym">Testudo serpentina</name>
    <dbReference type="NCBI Taxonomy" id="8475"/>
    <lineage>
        <taxon>Eukaryota</taxon>
        <taxon>Metazoa</taxon>
        <taxon>Chordata</taxon>
        <taxon>Craniata</taxon>
        <taxon>Vertebrata</taxon>
        <taxon>Euteleostomi</taxon>
        <taxon>Archelosauria</taxon>
        <taxon>Testudinata</taxon>
        <taxon>Testudines</taxon>
        <taxon>Cryptodira</taxon>
        <taxon>Durocryptodira</taxon>
        <taxon>Americhelydia</taxon>
        <taxon>Chelydroidea</taxon>
        <taxon>Chelydridae</taxon>
        <taxon>Chelydra</taxon>
    </lineage>
</organism>